<dbReference type="EMBL" id="JACSQM010000003">
    <property type="protein sequence ID" value="MBD7963961.1"/>
    <property type="molecule type" value="Genomic_DNA"/>
</dbReference>
<sequence length="176" mass="20817">MKSLKSIDIQRASQEDLQMIMSLLKECAQWLKDRNIDQWGFLLGGGEDTEIKSAIERNETYKVTRNEQLVATFTLSIEQTEWDEHIFGKDEVHDSLYIHRLAVRPSFMNKGIGKEIVNWIQANVEHGREYIKLDCVANNIKLNQFYVENGFEYIGEFDNHSKYMKLLHRRKDERNF</sequence>
<gene>
    <name evidence="2" type="ORF">H9648_07835</name>
</gene>
<dbReference type="Proteomes" id="UP000603641">
    <property type="component" value="Unassembled WGS sequence"/>
</dbReference>
<dbReference type="PROSITE" id="PS51186">
    <property type="entry name" value="GNAT"/>
    <property type="match status" value="1"/>
</dbReference>
<dbReference type="InterPro" id="IPR000182">
    <property type="entry name" value="GNAT_dom"/>
</dbReference>
<dbReference type="SUPFAM" id="SSF55729">
    <property type="entry name" value="Acyl-CoA N-acyltransferases (Nat)"/>
    <property type="match status" value="1"/>
</dbReference>
<dbReference type="Pfam" id="PF13508">
    <property type="entry name" value="Acetyltransf_7"/>
    <property type="match status" value="1"/>
</dbReference>
<keyword evidence="3" id="KW-1185">Reference proteome</keyword>
<comment type="caution">
    <text evidence="2">The sequence shown here is derived from an EMBL/GenBank/DDBJ whole genome shotgun (WGS) entry which is preliminary data.</text>
</comment>
<evidence type="ECO:0000313" key="2">
    <source>
        <dbReference type="EMBL" id="MBD7963961.1"/>
    </source>
</evidence>
<name>A0ABR8SKG1_9BACL</name>
<evidence type="ECO:0000259" key="1">
    <source>
        <dbReference type="PROSITE" id="PS51186"/>
    </source>
</evidence>
<proteinExistence type="predicted"/>
<accession>A0ABR8SKG1</accession>
<dbReference type="CDD" id="cd04301">
    <property type="entry name" value="NAT_SF"/>
    <property type="match status" value="1"/>
</dbReference>
<protein>
    <submittedName>
        <fullName evidence="2">GNAT family N-acetyltransferase</fullName>
    </submittedName>
</protein>
<dbReference type="InterPro" id="IPR016181">
    <property type="entry name" value="Acyl_CoA_acyltransferase"/>
</dbReference>
<reference evidence="2 3" key="1">
    <citation type="submission" date="2020-08" db="EMBL/GenBank/DDBJ databases">
        <title>A Genomic Blueprint of the Chicken Gut Microbiome.</title>
        <authorList>
            <person name="Gilroy R."/>
            <person name="Ravi A."/>
            <person name="Getino M."/>
            <person name="Pursley I."/>
            <person name="Horton D.L."/>
            <person name="Alikhan N.-F."/>
            <person name="Baker D."/>
            <person name="Gharbi K."/>
            <person name="Hall N."/>
            <person name="Watson M."/>
            <person name="Adriaenssens E.M."/>
            <person name="Foster-Nyarko E."/>
            <person name="Jarju S."/>
            <person name="Secka A."/>
            <person name="Antonio M."/>
            <person name="Oren A."/>
            <person name="Chaudhuri R."/>
            <person name="La Ragione R.M."/>
            <person name="Hildebrand F."/>
            <person name="Pallen M.J."/>
        </authorList>
    </citation>
    <scope>NUCLEOTIDE SEQUENCE [LARGE SCALE GENOMIC DNA]</scope>
    <source>
        <strain evidence="2 3">Sa2CUA10</strain>
    </source>
</reference>
<organism evidence="2 3">
    <name type="scientific">Fictibacillus norfolkensis</name>
    <dbReference type="NCBI Taxonomy" id="2762233"/>
    <lineage>
        <taxon>Bacteria</taxon>
        <taxon>Bacillati</taxon>
        <taxon>Bacillota</taxon>
        <taxon>Bacilli</taxon>
        <taxon>Bacillales</taxon>
        <taxon>Fictibacillaceae</taxon>
        <taxon>Fictibacillus</taxon>
    </lineage>
</organism>
<dbReference type="RefSeq" id="WP_191753350.1">
    <property type="nucleotide sequence ID" value="NZ_JACSQM010000003.1"/>
</dbReference>
<evidence type="ECO:0000313" key="3">
    <source>
        <dbReference type="Proteomes" id="UP000603641"/>
    </source>
</evidence>
<feature type="domain" description="N-acetyltransferase" evidence="1">
    <location>
        <begin position="7"/>
        <end position="169"/>
    </location>
</feature>
<dbReference type="Gene3D" id="3.40.630.30">
    <property type="match status" value="1"/>
</dbReference>